<keyword evidence="8" id="KW-0175">Coiled coil</keyword>
<evidence type="ECO:0000256" key="6">
    <source>
        <dbReference type="ARBA" id="ARBA00023012"/>
    </source>
</evidence>
<dbReference type="InterPro" id="IPR004358">
    <property type="entry name" value="Sig_transdc_His_kin-like_C"/>
</dbReference>
<keyword evidence="9" id="KW-0812">Transmembrane</keyword>
<dbReference type="PANTHER" id="PTHR43711">
    <property type="entry name" value="TWO-COMPONENT HISTIDINE KINASE"/>
    <property type="match status" value="1"/>
</dbReference>
<dbReference type="InterPro" id="IPR036097">
    <property type="entry name" value="HisK_dim/P_sf"/>
</dbReference>
<dbReference type="EMBL" id="JAVDVI010000013">
    <property type="protein sequence ID" value="MDR6968853.1"/>
    <property type="molecule type" value="Genomic_DNA"/>
</dbReference>
<dbReference type="PANTHER" id="PTHR43711:SF31">
    <property type="entry name" value="HISTIDINE KINASE"/>
    <property type="match status" value="1"/>
</dbReference>
<feature type="signal peptide" evidence="10">
    <location>
        <begin position="1"/>
        <end position="19"/>
    </location>
</feature>
<protein>
    <recommendedName>
        <fullName evidence="2">histidine kinase</fullName>
        <ecNumber evidence="2">2.7.13.3</ecNumber>
    </recommendedName>
</protein>
<dbReference type="Pfam" id="PF02518">
    <property type="entry name" value="HATPase_c"/>
    <property type="match status" value="1"/>
</dbReference>
<dbReference type="SUPFAM" id="SSF47384">
    <property type="entry name" value="Homodimeric domain of signal transducing histidine kinase"/>
    <property type="match status" value="1"/>
</dbReference>
<dbReference type="InterPro" id="IPR036890">
    <property type="entry name" value="HATPase_C_sf"/>
</dbReference>
<dbReference type="EC" id="2.7.13.3" evidence="2"/>
<keyword evidence="9" id="KW-1133">Transmembrane helix</keyword>
<feature type="repeat" description="TPR" evidence="7">
    <location>
        <begin position="120"/>
        <end position="153"/>
    </location>
</feature>
<keyword evidence="6" id="KW-0902">Two-component regulatory system</keyword>
<dbReference type="CDD" id="cd00082">
    <property type="entry name" value="HisKA"/>
    <property type="match status" value="1"/>
</dbReference>
<name>A0ABU1TSJ1_9FLAO</name>
<comment type="catalytic activity">
    <reaction evidence="1">
        <text>ATP + protein L-histidine = ADP + protein N-phospho-L-histidine.</text>
        <dbReference type="EC" id="2.7.13.3"/>
    </reaction>
</comment>
<dbReference type="SMART" id="SM00387">
    <property type="entry name" value="HATPase_c"/>
    <property type="match status" value="1"/>
</dbReference>
<gene>
    <name evidence="12" type="ORF">J2X31_002879</name>
</gene>
<dbReference type="InterPro" id="IPR019734">
    <property type="entry name" value="TPR_rpt"/>
</dbReference>
<evidence type="ECO:0000256" key="1">
    <source>
        <dbReference type="ARBA" id="ARBA00000085"/>
    </source>
</evidence>
<dbReference type="Gene3D" id="1.25.40.10">
    <property type="entry name" value="Tetratricopeptide repeat domain"/>
    <property type="match status" value="3"/>
</dbReference>
<dbReference type="InterPro" id="IPR005467">
    <property type="entry name" value="His_kinase_dom"/>
</dbReference>
<feature type="repeat" description="TPR" evidence="7">
    <location>
        <begin position="240"/>
        <end position="273"/>
    </location>
</feature>
<keyword evidence="3" id="KW-0597">Phosphoprotein</keyword>
<dbReference type="InterPro" id="IPR003661">
    <property type="entry name" value="HisK_dim/P_dom"/>
</dbReference>
<organism evidence="12 13">
    <name type="scientific">Flavobacterium arsenatis</name>
    <dbReference type="NCBI Taxonomy" id="1484332"/>
    <lineage>
        <taxon>Bacteria</taxon>
        <taxon>Pseudomonadati</taxon>
        <taxon>Bacteroidota</taxon>
        <taxon>Flavobacteriia</taxon>
        <taxon>Flavobacteriales</taxon>
        <taxon>Flavobacteriaceae</taxon>
        <taxon>Flavobacterium</taxon>
    </lineage>
</organism>
<keyword evidence="7" id="KW-0802">TPR repeat</keyword>
<keyword evidence="10" id="KW-0732">Signal</keyword>
<dbReference type="Pfam" id="PF13181">
    <property type="entry name" value="TPR_8"/>
    <property type="match status" value="1"/>
</dbReference>
<feature type="chain" id="PRO_5045568902" description="histidine kinase" evidence="10">
    <location>
        <begin position="20"/>
        <end position="681"/>
    </location>
</feature>
<evidence type="ECO:0000256" key="10">
    <source>
        <dbReference type="SAM" id="SignalP"/>
    </source>
</evidence>
<dbReference type="InterPro" id="IPR011990">
    <property type="entry name" value="TPR-like_helical_dom_sf"/>
</dbReference>
<dbReference type="Pfam" id="PF00512">
    <property type="entry name" value="HisKA"/>
    <property type="match status" value="1"/>
</dbReference>
<feature type="transmembrane region" description="Helical" evidence="9">
    <location>
        <begin position="391"/>
        <end position="414"/>
    </location>
</feature>
<dbReference type="PRINTS" id="PR00344">
    <property type="entry name" value="BCTRLSENSOR"/>
</dbReference>
<dbReference type="SUPFAM" id="SSF81901">
    <property type="entry name" value="HCP-like"/>
    <property type="match status" value="1"/>
</dbReference>
<evidence type="ECO:0000313" key="13">
    <source>
        <dbReference type="Proteomes" id="UP001255185"/>
    </source>
</evidence>
<dbReference type="SUPFAM" id="SSF55874">
    <property type="entry name" value="ATPase domain of HSP90 chaperone/DNA topoisomerase II/histidine kinase"/>
    <property type="match status" value="1"/>
</dbReference>
<dbReference type="RefSeq" id="WP_310027486.1">
    <property type="nucleotide sequence ID" value="NZ_JAVDVI010000013.1"/>
</dbReference>
<accession>A0ABU1TSJ1</accession>
<evidence type="ECO:0000256" key="2">
    <source>
        <dbReference type="ARBA" id="ARBA00012438"/>
    </source>
</evidence>
<reference evidence="12 13" key="1">
    <citation type="submission" date="2023-07" db="EMBL/GenBank/DDBJ databases">
        <title>Sorghum-associated microbial communities from plants grown in Nebraska, USA.</title>
        <authorList>
            <person name="Schachtman D."/>
        </authorList>
    </citation>
    <scope>NUCLEOTIDE SEQUENCE [LARGE SCALE GENOMIC DNA]</scope>
    <source>
        <strain evidence="12 13">3773</strain>
    </source>
</reference>
<evidence type="ECO:0000256" key="8">
    <source>
        <dbReference type="SAM" id="Coils"/>
    </source>
</evidence>
<feature type="domain" description="Histidine kinase" evidence="11">
    <location>
        <begin position="467"/>
        <end position="681"/>
    </location>
</feature>
<dbReference type="Pfam" id="PF13424">
    <property type="entry name" value="TPR_12"/>
    <property type="match status" value="2"/>
</dbReference>
<keyword evidence="9" id="KW-0472">Membrane</keyword>
<dbReference type="Gene3D" id="3.30.565.10">
    <property type="entry name" value="Histidine kinase-like ATPase, C-terminal domain"/>
    <property type="match status" value="1"/>
</dbReference>
<feature type="repeat" description="TPR" evidence="7">
    <location>
        <begin position="160"/>
        <end position="193"/>
    </location>
</feature>
<keyword evidence="4" id="KW-0808">Transferase</keyword>
<dbReference type="PROSITE" id="PS50005">
    <property type="entry name" value="TPR"/>
    <property type="match status" value="4"/>
</dbReference>
<keyword evidence="13" id="KW-1185">Reference proteome</keyword>
<evidence type="ECO:0000256" key="5">
    <source>
        <dbReference type="ARBA" id="ARBA00022777"/>
    </source>
</evidence>
<sequence length="681" mass="77737">MKHFSISVLLLLCFFFGYAQDKNVNQLLEELKKSTSDTSRLRIYTKLSTTYTFTDAEKKFYYANKSRLLADKLGIDTLVVHGFVDMGISHGLRNNTDSALFYFSTAYVKAKQINHKNGMARALGSIGYAYDRLDNKEEAIKNILQALELYKEIKFKKGINQSYVNLGSLYYDIEQYKVAESYFKLALQTAIEGKEQKGIAHGYFTLGNTYKELKDNKKAREHYSKGLEIAIKIENPSEIALARWGLGQVDAIEKNYNEALKQFQIALKINREIKNEYHKDAVLISIAEAYIQLKDYKKAEPYAMEVYNNALRTNFLVVLSKALPLVIEINKEQRKFEVALEYQTKLMTVIDSLNSEKTTKNVVLADFERIRSENDNLVKDNSQIAAKNTNYVKTIFITSVLLLFVVMLLILYYIRNKEKKAINELLQSQKEEIASVNIELETLNKEIIVQNDELEQLNKVKNKFFSIVSHDLRSPLATLKMLFGLYRRGDLSEAELTELLSQLEDTIYNTAVFLDNLLEWSKSQLDGIVVKPTSFDVKEQVDANIRLLETQINIKQLRIENTIEKPVIAFADKNMINVVIRNLISNAVKFCNPNDSIIVKAETKNDKIVICIRDTGPGIAEKDLDKLFNLEHTITTSNTGEKGHQIGLVLCKDMVEQNNGAIRVESKIGEGTVFCIDLPKI</sequence>
<dbReference type="InterPro" id="IPR003594">
    <property type="entry name" value="HATPase_dom"/>
</dbReference>
<evidence type="ECO:0000313" key="12">
    <source>
        <dbReference type="EMBL" id="MDR6968853.1"/>
    </source>
</evidence>
<dbReference type="SMART" id="SM00388">
    <property type="entry name" value="HisKA"/>
    <property type="match status" value="1"/>
</dbReference>
<dbReference type="Gene3D" id="1.10.287.130">
    <property type="match status" value="1"/>
</dbReference>
<evidence type="ECO:0000256" key="7">
    <source>
        <dbReference type="PROSITE-ProRule" id="PRU00339"/>
    </source>
</evidence>
<feature type="coiled-coil region" evidence="8">
    <location>
        <begin position="419"/>
        <end position="460"/>
    </location>
</feature>
<evidence type="ECO:0000259" key="11">
    <source>
        <dbReference type="PROSITE" id="PS50109"/>
    </source>
</evidence>
<proteinExistence type="predicted"/>
<dbReference type="GO" id="GO:0016301">
    <property type="term" value="F:kinase activity"/>
    <property type="evidence" value="ECO:0007669"/>
    <property type="project" value="UniProtKB-KW"/>
</dbReference>
<dbReference type="CDD" id="cd00075">
    <property type="entry name" value="HATPase"/>
    <property type="match status" value="1"/>
</dbReference>
<keyword evidence="5 12" id="KW-0418">Kinase</keyword>
<feature type="repeat" description="TPR" evidence="7">
    <location>
        <begin position="200"/>
        <end position="233"/>
    </location>
</feature>
<evidence type="ECO:0000256" key="9">
    <source>
        <dbReference type="SAM" id="Phobius"/>
    </source>
</evidence>
<comment type="caution">
    <text evidence="12">The sequence shown here is derived from an EMBL/GenBank/DDBJ whole genome shotgun (WGS) entry which is preliminary data.</text>
</comment>
<dbReference type="SMART" id="SM00028">
    <property type="entry name" value="TPR"/>
    <property type="match status" value="5"/>
</dbReference>
<dbReference type="Proteomes" id="UP001255185">
    <property type="component" value="Unassembled WGS sequence"/>
</dbReference>
<evidence type="ECO:0000256" key="4">
    <source>
        <dbReference type="ARBA" id="ARBA00022679"/>
    </source>
</evidence>
<evidence type="ECO:0000256" key="3">
    <source>
        <dbReference type="ARBA" id="ARBA00022553"/>
    </source>
</evidence>
<dbReference type="PROSITE" id="PS50109">
    <property type="entry name" value="HIS_KIN"/>
    <property type="match status" value="1"/>
</dbReference>
<dbReference type="InterPro" id="IPR050736">
    <property type="entry name" value="Sensor_HK_Regulatory"/>
</dbReference>